<dbReference type="Gene3D" id="2.120.10.80">
    <property type="entry name" value="Kelch-type beta propeller"/>
    <property type="match status" value="1"/>
</dbReference>
<dbReference type="InterPro" id="IPR001810">
    <property type="entry name" value="F-box_dom"/>
</dbReference>
<gene>
    <name evidence="2" type="ORF">MERR_LOCUS14744</name>
</gene>
<accession>A0A6D2IHG5</accession>
<evidence type="ECO:0000313" key="3">
    <source>
        <dbReference type="Proteomes" id="UP000467841"/>
    </source>
</evidence>
<dbReference type="OrthoDB" id="1091955at2759"/>
<dbReference type="EMBL" id="CACVBM020001057">
    <property type="protein sequence ID" value="CAA7027509.1"/>
    <property type="molecule type" value="Genomic_DNA"/>
</dbReference>
<dbReference type="CDD" id="cd22152">
    <property type="entry name" value="F-box_AtAFR-like"/>
    <property type="match status" value="1"/>
</dbReference>
<proteinExistence type="predicted"/>
<sequence>MIVSEVEPPQEKKMKDSHSLSFSSLPDEIAENCIARISKWNYPNLSLVSKRFLSLLSSPELYTTRSHIGTTEPCLYICVQHPKHQRPKWFTLWMKPDEIKNDYQLIPLQSSSPTVPYDSTIAVGSEIYVIGGSYEAPSSSVRVLNCRSHTWRNAPNMTVAREEATAILLDQKIYVMGGCVNDKSSANNWFEVFDINTQTWSALPSPRADYDELRQYIVVNAAVKGKIYAMAQEKEYTYEPTSGAWEVVREKSSHLDVWCAIENVMYCCTYAGHLCWYDYEAKEWREIKGLEYLRGDRTWGLGMRSGFGLVNYGGKLVVMRPRIEKESLKLKVKIWCAKIALEKRVGGEVWGKIEWLNSVLKVPKSYEYCVSCVAVSI</sequence>
<evidence type="ECO:0000313" key="2">
    <source>
        <dbReference type="EMBL" id="CAA7027509.1"/>
    </source>
</evidence>
<dbReference type="Pfam" id="PF25210">
    <property type="entry name" value="Kelch_FKB95"/>
    <property type="match status" value="1"/>
</dbReference>
<reference evidence="2" key="1">
    <citation type="submission" date="2020-01" db="EMBL/GenBank/DDBJ databases">
        <authorList>
            <person name="Mishra B."/>
        </authorList>
    </citation>
    <scope>NUCLEOTIDE SEQUENCE [LARGE SCALE GENOMIC DNA]</scope>
</reference>
<dbReference type="SUPFAM" id="SSF117281">
    <property type="entry name" value="Kelch motif"/>
    <property type="match status" value="1"/>
</dbReference>
<dbReference type="InterPro" id="IPR057499">
    <property type="entry name" value="Kelch_FKB95"/>
</dbReference>
<dbReference type="AlphaFoldDB" id="A0A6D2IHG5"/>
<dbReference type="PANTHER" id="PTHR24414:SF138">
    <property type="entry name" value="F-BOX DOMAIN-CONTAINING PROTEIN"/>
    <property type="match status" value="1"/>
</dbReference>
<comment type="caution">
    <text evidence="2">The sequence shown here is derived from an EMBL/GenBank/DDBJ whole genome shotgun (WGS) entry which is preliminary data.</text>
</comment>
<dbReference type="InterPro" id="IPR036047">
    <property type="entry name" value="F-box-like_dom_sf"/>
</dbReference>
<dbReference type="InterPro" id="IPR015915">
    <property type="entry name" value="Kelch-typ_b-propeller"/>
</dbReference>
<name>A0A6D2IHG5_9BRAS</name>
<dbReference type="SMART" id="SM00612">
    <property type="entry name" value="Kelch"/>
    <property type="match status" value="2"/>
</dbReference>
<dbReference type="InterPro" id="IPR006652">
    <property type="entry name" value="Kelch_1"/>
</dbReference>
<dbReference type="InterPro" id="IPR050354">
    <property type="entry name" value="F-box/kelch-repeat_ARATH"/>
</dbReference>
<dbReference type="SMART" id="SM00256">
    <property type="entry name" value="FBOX"/>
    <property type="match status" value="1"/>
</dbReference>
<keyword evidence="3" id="KW-1185">Reference proteome</keyword>
<organism evidence="2 3">
    <name type="scientific">Microthlaspi erraticum</name>
    <dbReference type="NCBI Taxonomy" id="1685480"/>
    <lineage>
        <taxon>Eukaryota</taxon>
        <taxon>Viridiplantae</taxon>
        <taxon>Streptophyta</taxon>
        <taxon>Embryophyta</taxon>
        <taxon>Tracheophyta</taxon>
        <taxon>Spermatophyta</taxon>
        <taxon>Magnoliopsida</taxon>
        <taxon>eudicotyledons</taxon>
        <taxon>Gunneridae</taxon>
        <taxon>Pentapetalae</taxon>
        <taxon>rosids</taxon>
        <taxon>malvids</taxon>
        <taxon>Brassicales</taxon>
        <taxon>Brassicaceae</taxon>
        <taxon>Coluteocarpeae</taxon>
        <taxon>Microthlaspi</taxon>
    </lineage>
</organism>
<feature type="domain" description="F-box" evidence="1">
    <location>
        <begin position="19"/>
        <end position="65"/>
    </location>
</feature>
<evidence type="ECO:0000259" key="1">
    <source>
        <dbReference type="PROSITE" id="PS50181"/>
    </source>
</evidence>
<dbReference type="Proteomes" id="UP000467841">
    <property type="component" value="Unassembled WGS sequence"/>
</dbReference>
<dbReference type="SUPFAM" id="SSF81383">
    <property type="entry name" value="F-box domain"/>
    <property type="match status" value="1"/>
</dbReference>
<dbReference type="Pfam" id="PF00646">
    <property type="entry name" value="F-box"/>
    <property type="match status" value="1"/>
</dbReference>
<dbReference type="PANTHER" id="PTHR24414">
    <property type="entry name" value="F-BOX/KELCH-REPEAT PROTEIN SKIP4"/>
    <property type="match status" value="1"/>
</dbReference>
<dbReference type="PROSITE" id="PS50181">
    <property type="entry name" value="FBOX"/>
    <property type="match status" value="1"/>
</dbReference>
<protein>
    <recommendedName>
        <fullName evidence="1">F-box domain-containing protein</fullName>
    </recommendedName>
</protein>